<evidence type="ECO:0000256" key="1">
    <source>
        <dbReference type="SAM" id="SignalP"/>
    </source>
</evidence>
<dbReference type="PANTHER" id="PTHR35180">
    <property type="entry name" value="PROTEIN CBG06219"/>
    <property type="match status" value="1"/>
</dbReference>
<reference evidence="2 3" key="1">
    <citation type="journal article" date="2012" name="BMC Genomics">
        <title>Comparative genomics of the white-rot fungi, Phanerochaete carnosa and P. chrysosporium, to elucidate the genetic basis of the distinct wood types they colonize.</title>
        <authorList>
            <person name="Suzuki H."/>
            <person name="MacDonald J."/>
            <person name="Syed K."/>
            <person name="Salamov A."/>
            <person name="Hori C."/>
            <person name="Aerts A."/>
            <person name="Henrissat B."/>
            <person name="Wiebenga A."/>
            <person name="vanKuyk P.A."/>
            <person name="Barry K."/>
            <person name="Lindquist E."/>
            <person name="LaButti K."/>
            <person name="Lapidus A."/>
            <person name="Lucas S."/>
            <person name="Coutinho P."/>
            <person name="Gong Y."/>
            <person name="Samejima M."/>
            <person name="Mahadevan R."/>
            <person name="Abou-Zaid M."/>
            <person name="de Vries R.P."/>
            <person name="Igarashi K."/>
            <person name="Yadav J.S."/>
            <person name="Grigoriev I.V."/>
            <person name="Master E.R."/>
        </authorList>
    </citation>
    <scope>NUCLEOTIDE SEQUENCE [LARGE SCALE GENOMIC DNA]</scope>
    <source>
        <strain evidence="2 3">HHB-10118-sp</strain>
    </source>
</reference>
<dbReference type="OrthoDB" id="6332879at2759"/>
<dbReference type="RefSeq" id="XP_007396249.1">
    <property type="nucleotide sequence ID" value="XM_007396187.1"/>
</dbReference>
<dbReference type="EMBL" id="JH930472">
    <property type="protein sequence ID" value="EKM55942.1"/>
    <property type="molecule type" value="Genomic_DNA"/>
</dbReference>
<feature type="chain" id="PRO_5003890964" evidence="1">
    <location>
        <begin position="20"/>
        <end position="160"/>
    </location>
</feature>
<dbReference type="GeneID" id="18916690"/>
<keyword evidence="1" id="KW-0732">Signal</keyword>
<name>K5WZL4_PHACS</name>
<sequence>MIRTTFLIIFAAAVMVAHARDCKWSGTAPFCSGTCTDEPYLYEVTKGCGGGDSGSECWSGYKAFCCTERDDCENCYWDGTAPACDGSCPHGKQLATDLCGDGARCAVGLKAYCAPNNEASKTSSPATHQTHIEAAGKSEAAGRSGHYITGHVAIGKVPDL</sequence>
<dbReference type="InParanoid" id="K5WZL4"/>
<dbReference type="HOGENOM" id="CLU_1652786_0_0_1"/>
<feature type="signal peptide" evidence="1">
    <location>
        <begin position="1"/>
        <end position="19"/>
    </location>
</feature>
<dbReference type="KEGG" id="pco:PHACADRAFT_256901"/>
<gene>
    <name evidence="2" type="ORF">PHACADRAFT_256901</name>
</gene>
<evidence type="ECO:0000313" key="2">
    <source>
        <dbReference type="EMBL" id="EKM55942.1"/>
    </source>
</evidence>
<evidence type="ECO:0000313" key="3">
    <source>
        <dbReference type="Proteomes" id="UP000008370"/>
    </source>
</evidence>
<dbReference type="PANTHER" id="PTHR35180:SF4">
    <property type="entry name" value="PROTEIN CBG06219"/>
    <property type="match status" value="1"/>
</dbReference>
<dbReference type="AlphaFoldDB" id="K5WZL4"/>
<keyword evidence="3" id="KW-1185">Reference proteome</keyword>
<protein>
    <submittedName>
        <fullName evidence="2">Uncharacterized protein</fullName>
    </submittedName>
</protein>
<accession>K5WZL4</accession>
<proteinExistence type="predicted"/>
<dbReference type="Proteomes" id="UP000008370">
    <property type="component" value="Unassembled WGS sequence"/>
</dbReference>
<organism evidence="2 3">
    <name type="scientific">Phanerochaete carnosa (strain HHB-10118-sp)</name>
    <name type="common">White-rot fungus</name>
    <name type="synonym">Peniophora carnosa</name>
    <dbReference type="NCBI Taxonomy" id="650164"/>
    <lineage>
        <taxon>Eukaryota</taxon>
        <taxon>Fungi</taxon>
        <taxon>Dikarya</taxon>
        <taxon>Basidiomycota</taxon>
        <taxon>Agaricomycotina</taxon>
        <taxon>Agaricomycetes</taxon>
        <taxon>Polyporales</taxon>
        <taxon>Phanerochaetaceae</taxon>
        <taxon>Phanerochaete</taxon>
    </lineage>
</organism>